<gene>
    <name evidence="2" type="ORF">BXZ70DRAFT_973965</name>
</gene>
<dbReference type="Proteomes" id="UP000813824">
    <property type="component" value="Unassembled WGS sequence"/>
</dbReference>
<feature type="compositionally biased region" description="Polar residues" evidence="1">
    <location>
        <begin position="1067"/>
        <end position="1079"/>
    </location>
</feature>
<dbReference type="OrthoDB" id="3210731at2759"/>
<evidence type="ECO:0000313" key="2">
    <source>
        <dbReference type="EMBL" id="KAH8099576.1"/>
    </source>
</evidence>
<feature type="region of interest" description="Disordered" evidence="1">
    <location>
        <begin position="425"/>
        <end position="471"/>
    </location>
</feature>
<feature type="region of interest" description="Disordered" evidence="1">
    <location>
        <begin position="496"/>
        <end position="547"/>
    </location>
</feature>
<feature type="region of interest" description="Disordered" evidence="1">
    <location>
        <begin position="579"/>
        <end position="605"/>
    </location>
</feature>
<evidence type="ECO:0000256" key="1">
    <source>
        <dbReference type="SAM" id="MobiDB-lite"/>
    </source>
</evidence>
<reference evidence="2" key="1">
    <citation type="journal article" date="2021" name="New Phytol.">
        <title>Evolutionary innovations through gain and loss of genes in the ectomycorrhizal Boletales.</title>
        <authorList>
            <person name="Wu G."/>
            <person name="Miyauchi S."/>
            <person name="Morin E."/>
            <person name="Kuo A."/>
            <person name="Drula E."/>
            <person name="Varga T."/>
            <person name="Kohler A."/>
            <person name="Feng B."/>
            <person name="Cao Y."/>
            <person name="Lipzen A."/>
            <person name="Daum C."/>
            <person name="Hundley H."/>
            <person name="Pangilinan J."/>
            <person name="Johnson J."/>
            <person name="Barry K."/>
            <person name="LaButti K."/>
            <person name="Ng V."/>
            <person name="Ahrendt S."/>
            <person name="Min B."/>
            <person name="Choi I.G."/>
            <person name="Park H."/>
            <person name="Plett J.M."/>
            <person name="Magnuson J."/>
            <person name="Spatafora J.W."/>
            <person name="Nagy L.G."/>
            <person name="Henrissat B."/>
            <person name="Grigoriev I.V."/>
            <person name="Yang Z.L."/>
            <person name="Xu J."/>
            <person name="Martin F.M."/>
        </authorList>
    </citation>
    <scope>NUCLEOTIDE SEQUENCE</scope>
    <source>
        <strain evidence="2">KKN 215</strain>
    </source>
</reference>
<sequence>MPASASSRHGRTLSPTAFSSATTGQQKLNIVTRVAIEGKARKGADGKAEGASIKMFLKLSIPADVAPGSTIPLFPEENVKILDANVHPLDSSSAPYNFSSATSTLLHRGARALNLPARSRVLYTSLFGSVSSSSSSSSNPPPIEERYVGHILVSGYNVSYVLPKEFPPRGEEMQSRSSGRRMSTAASMQFMAAINMWIPFLSKPPHCPYLLSIPTPRCLHNHIKLRIFPPISQSSISASLASLSSAEEDYGSWDLTSEPHVTRTTTPSRHSRSHSQQSYTHFADDESSDSSTAGFADGCGIQGTFQSAERIRIRWAKPMRPQDIPETSDGRRRVGVREVNGTTTCAVLRGASQSPSRGKGRSSPEGSIVMNVEYNATCKGVWSPGVATMLGMDVGLDVGDCDVDWAPEGSGKWTVSGSTGFTGFAIGSPPSAPTPTAIPPLSRQSSASDSTPFLLPSPDGRPSLMNGHSSQNAMRIGSSASLLRVPLPTQNVPDYSFEGSPSVTPTSSVASLATIPSSPERHRRSRASSVNDGQFTDTDIEQDAKPPNVPVTVHVNMNDLPPPSKNVLEFSISGTIVVTPRKPSSGSSSSPPPAFLGGQPESPEKNPVVLPRFRVLHCDKEITSVLVRSELNSESIDVYNATGKVSDAQSRKTVIQPGGQTRCGSEGARIAIRSMTQSPVTSLQAYAALRGGRSDHSTDEEPIFKTPRTNGLLASASMSVSRRNMLSPSILRPMRDGPLMIPSVTATVTSLLSSTSDEEGEKTSGYAVRVCLPAPSDANTEWLEFGLAIPSSSSPSSLNTPVTDPPATGPPKVQVVSASLEGVPVHFETTVATKPEKESSSPVGLPFEETSGKEWVTWVKVHIGESGGGKVEVVYLVKKTRETSEAVVKKSWWKGKAKANDSSVLDVLLPTFSLRVGRLEVDVEAQAGLEIQSVRSNLTHETTTSTGRRLVHYSMEEFFYPRLSIITTSPSPTPSTSNSFVWRTVQILFVVLPTAMALFLLANNAFLEQELAQAKQSLLTFPATPHIETITREGPATVTVTSTIVATTTTTTTTTTSIKSRADHAVPSSSKSDPPSTVTSTVYLPAPTPTLSSAPTFTPTPLTTPAAFDLAMRDLPFLWPVRLEFPSLEHVPHLARTTLSMTWTGIGAAWQLFRRVLHYP</sequence>
<feature type="compositionally biased region" description="Low complexity" evidence="1">
    <location>
        <begin position="500"/>
        <end position="513"/>
    </location>
</feature>
<protein>
    <submittedName>
        <fullName evidence="2">Uncharacterized protein</fullName>
    </submittedName>
</protein>
<evidence type="ECO:0000313" key="3">
    <source>
        <dbReference type="Proteomes" id="UP000813824"/>
    </source>
</evidence>
<accession>A0A8K0UMD6</accession>
<feature type="region of interest" description="Disordered" evidence="1">
    <location>
        <begin position="1050"/>
        <end position="1079"/>
    </location>
</feature>
<feature type="region of interest" description="Disordered" evidence="1">
    <location>
        <begin position="252"/>
        <end position="295"/>
    </location>
</feature>
<comment type="caution">
    <text evidence="2">The sequence shown here is derived from an EMBL/GenBank/DDBJ whole genome shotgun (WGS) entry which is preliminary data.</text>
</comment>
<proteinExistence type="predicted"/>
<dbReference type="AlphaFoldDB" id="A0A8K0UMD6"/>
<keyword evidence="3" id="KW-1185">Reference proteome</keyword>
<feature type="non-terminal residue" evidence="2">
    <location>
        <position position="1"/>
    </location>
</feature>
<feature type="compositionally biased region" description="Polar residues" evidence="1">
    <location>
        <begin position="527"/>
        <end position="537"/>
    </location>
</feature>
<feature type="region of interest" description="Disordered" evidence="1">
    <location>
        <begin position="1"/>
        <end position="21"/>
    </location>
</feature>
<name>A0A8K0UMD6_9AGAR</name>
<feature type="region of interest" description="Disordered" evidence="1">
    <location>
        <begin position="791"/>
        <end position="813"/>
    </location>
</feature>
<dbReference type="EMBL" id="JAEVFJ010000019">
    <property type="protein sequence ID" value="KAH8099576.1"/>
    <property type="molecule type" value="Genomic_DNA"/>
</dbReference>
<feature type="compositionally biased region" description="Low complexity" evidence="1">
    <location>
        <begin position="262"/>
        <end position="281"/>
    </location>
</feature>
<feature type="compositionally biased region" description="Polar residues" evidence="1">
    <location>
        <begin position="442"/>
        <end position="451"/>
    </location>
</feature>
<organism evidence="2 3">
    <name type="scientific">Cristinia sonorae</name>
    <dbReference type="NCBI Taxonomy" id="1940300"/>
    <lineage>
        <taxon>Eukaryota</taxon>
        <taxon>Fungi</taxon>
        <taxon>Dikarya</taxon>
        <taxon>Basidiomycota</taxon>
        <taxon>Agaricomycotina</taxon>
        <taxon>Agaricomycetes</taxon>
        <taxon>Agaricomycetidae</taxon>
        <taxon>Agaricales</taxon>
        <taxon>Pleurotineae</taxon>
        <taxon>Stephanosporaceae</taxon>
        <taxon>Cristinia</taxon>
    </lineage>
</organism>